<accession>A0A9P1MBW0</accession>
<protein>
    <submittedName>
        <fullName evidence="1">Uncharacterized protein</fullName>
    </submittedName>
</protein>
<organism evidence="1 2">
    <name type="scientific">Parascedosporium putredinis</name>
    <dbReference type="NCBI Taxonomy" id="1442378"/>
    <lineage>
        <taxon>Eukaryota</taxon>
        <taxon>Fungi</taxon>
        <taxon>Dikarya</taxon>
        <taxon>Ascomycota</taxon>
        <taxon>Pezizomycotina</taxon>
        <taxon>Sordariomycetes</taxon>
        <taxon>Hypocreomycetidae</taxon>
        <taxon>Microascales</taxon>
        <taxon>Microascaceae</taxon>
        <taxon>Parascedosporium</taxon>
    </lineage>
</organism>
<proteinExistence type="predicted"/>
<reference evidence="1" key="1">
    <citation type="submission" date="2022-11" db="EMBL/GenBank/DDBJ databases">
        <authorList>
            <person name="Scott C."/>
            <person name="Bruce N."/>
        </authorList>
    </citation>
    <scope>NUCLEOTIDE SEQUENCE</scope>
</reference>
<sequence length="90" mass="10319">MLYWQEICANTPTTAHKEETGKILNNLVHLTNYRGKDEKAQAADHPGHFTVLSDSSHHIMMVANICEPEIDSINRAFSRIEQADWIRQKT</sequence>
<evidence type="ECO:0000313" key="1">
    <source>
        <dbReference type="EMBL" id="CAI4215727.1"/>
    </source>
</evidence>
<dbReference type="Proteomes" id="UP000838763">
    <property type="component" value="Unassembled WGS sequence"/>
</dbReference>
<name>A0A9P1MBW0_9PEZI</name>
<evidence type="ECO:0000313" key="2">
    <source>
        <dbReference type="Proteomes" id="UP000838763"/>
    </source>
</evidence>
<gene>
    <name evidence="1" type="ORF">PPNO1_LOCUS5434</name>
</gene>
<keyword evidence="2" id="KW-1185">Reference proteome</keyword>
<comment type="caution">
    <text evidence="1">The sequence shown here is derived from an EMBL/GenBank/DDBJ whole genome shotgun (WGS) entry which is preliminary data.</text>
</comment>
<dbReference type="EMBL" id="CALLCH030000012">
    <property type="protein sequence ID" value="CAI4215727.1"/>
    <property type="molecule type" value="Genomic_DNA"/>
</dbReference>
<dbReference type="AlphaFoldDB" id="A0A9P1MBW0"/>